<keyword evidence="11" id="KW-1185">Reference proteome</keyword>
<dbReference type="CDD" id="cd08168">
    <property type="entry name" value="Cytochrom_C3"/>
    <property type="match status" value="1"/>
</dbReference>
<reference evidence="10 11" key="1">
    <citation type="submission" date="2019-12" db="EMBL/GenBank/DDBJ databases">
        <title>Microbes associate with the intestines of laboratory mice.</title>
        <authorList>
            <person name="Navarre W."/>
            <person name="Wong E."/>
        </authorList>
    </citation>
    <scope>NUCLEOTIDE SEQUENCE [LARGE SCALE GENOMIC DNA]</scope>
    <source>
        <strain evidence="10 11">NM82_D38</strain>
    </source>
</reference>
<dbReference type="EMBL" id="WSRP01000027">
    <property type="protein sequence ID" value="MVX57295.1"/>
    <property type="molecule type" value="Genomic_DNA"/>
</dbReference>
<evidence type="ECO:0000256" key="4">
    <source>
        <dbReference type="ARBA" id="ARBA00022617"/>
    </source>
</evidence>
<evidence type="ECO:0000256" key="1">
    <source>
        <dbReference type="ARBA" id="ARBA00001926"/>
    </source>
</evidence>
<dbReference type="Pfam" id="PF14537">
    <property type="entry name" value="Cytochrom_c3_2"/>
    <property type="match status" value="1"/>
</dbReference>
<accession>A0A6L6YHR4</accession>
<evidence type="ECO:0000256" key="7">
    <source>
        <dbReference type="ARBA" id="ARBA00023004"/>
    </source>
</evidence>
<evidence type="ECO:0000256" key="8">
    <source>
        <dbReference type="SAM" id="SignalP"/>
    </source>
</evidence>
<dbReference type="AlphaFoldDB" id="A0A6L6YHR4"/>
<evidence type="ECO:0000256" key="2">
    <source>
        <dbReference type="ARBA" id="ARBA00004196"/>
    </source>
</evidence>
<evidence type="ECO:0000259" key="9">
    <source>
        <dbReference type="Pfam" id="PF14537"/>
    </source>
</evidence>
<gene>
    <name evidence="10" type="ORF">E5987_08785</name>
</gene>
<sequence length="113" mass="12382">MRLIAFSAMILSLFCLTAQAQQGQFLADRHVARGMKCESCHTPDNKVKTSGDLDVCATCHGDYPAMIQKTEGRYEVNPHAQHEGALPCSECHKGHKAGVNYCGGCHNFVYKVP</sequence>
<dbReference type="RefSeq" id="WP_160335721.1">
    <property type="nucleotide sequence ID" value="NZ_CALPCR010000007.1"/>
</dbReference>
<feature type="domain" description="Tetrahaem cytochrome" evidence="9">
    <location>
        <begin position="30"/>
        <end position="107"/>
    </location>
</feature>
<keyword evidence="6" id="KW-0249">Electron transport</keyword>
<feature type="signal peptide" evidence="8">
    <location>
        <begin position="1"/>
        <end position="20"/>
    </location>
</feature>
<dbReference type="GO" id="GO:0030313">
    <property type="term" value="C:cell envelope"/>
    <property type="evidence" value="ECO:0007669"/>
    <property type="project" value="UniProtKB-SubCell"/>
</dbReference>
<keyword evidence="8" id="KW-0732">Signal</keyword>
<comment type="subcellular location">
    <subcellularLocation>
        <location evidence="2">Cell envelope</location>
    </subcellularLocation>
</comment>
<keyword evidence="7" id="KW-0408">Iron</keyword>
<comment type="caution">
    <text evidence="10">The sequence shown here is derived from an EMBL/GenBank/DDBJ whole genome shotgun (WGS) entry which is preliminary data.</text>
</comment>
<feature type="chain" id="PRO_5026724330" evidence="8">
    <location>
        <begin position="21"/>
        <end position="113"/>
    </location>
</feature>
<name>A0A6L6YHR4_9BURK</name>
<proteinExistence type="predicted"/>
<dbReference type="GO" id="GO:0046872">
    <property type="term" value="F:metal ion binding"/>
    <property type="evidence" value="ECO:0007669"/>
    <property type="project" value="UniProtKB-KW"/>
</dbReference>
<evidence type="ECO:0000256" key="5">
    <source>
        <dbReference type="ARBA" id="ARBA00022723"/>
    </source>
</evidence>
<keyword evidence="4" id="KW-0349">Heme</keyword>
<protein>
    <submittedName>
        <fullName evidence="10">Cytochrome c3</fullName>
    </submittedName>
</protein>
<comment type="cofactor">
    <cofactor evidence="1">
        <name>heme c</name>
        <dbReference type="ChEBI" id="CHEBI:61717"/>
    </cofactor>
</comment>
<dbReference type="Proteomes" id="UP000472580">
    <property type="component" value="Unassembled WGS sequence"/>
</dbReference>
<evidence type="ECO:0000256" key="3">
    <source>
        <dbReference type="ARBA" id="ARBA00022448"/>
    </source>
</evidence>
<dbReference type="InterPro" id="IPR036280">
    <property type="entry name" value="Multihaem_cyt_sf"/>
</dbReference>
<dbReference type="OrthoDB" id="9154260at2"/>
<dbReference type="Gene3D" id="1.10.1130.10">
    <property type="entry name" value="Flavocytochrome C3, Chain A"/>
    <property type="match status" value="1"/>
</dbReference>
<organism evidence="10 11">
    <name type="scientific">Parasutterella muris</name>
    <dbReference type="NCBI Taxonomy" id="2565572"/>
    <lineage>
        <taxon>Bacteria</taxon>
        <taxon>Pseudomonadati</taxon>
        <taxon>Pseudomonadota</taxon>
        <taxon>Betaproteobacteria</taxon>
        <taxon>Burkholderiales</taxon>
        <taxon>Sutterellaceae</taxon>
        <taxon>Parasutterella</taxon>
    </lineage>
</organism>
<dbReference type="InterPro" id="IPR012286">
    <property type="entry name" value="Tetrahaem_cytochrome"/>
</dbReference>
<dbReference type="SUPFAM" id="SSF48695">
    <property type="entry name" value="Multiheme cytochromes"/>
    <property type="match status" value="1"/>
</dbReference>
<keyword evidence="3" id="KW-0813">Transport</keyword>
<evidence type="ECO:0000313" key="10">
    <source>
        <dbReference type="EMBL" id="MVX57295.1"/>
    </source>
</evidence>
<evidence type="ECO:0000313" key="11">
    <source>
        <dbReference type="Proteomes" id="UP000472580"/>
    </source>
</evidence>
<evidence type="ECO:0000256" key="6">
    <source>
        <dbReference type="ARBA" id="ARBA00022982"/>
    </source>
</evidence>
<keyword evidence="5" id="KW-0479">Metal-binding</keyword>